<keyword evidence="4" id="KW-1185">Reference proteome</keyword>
<evidence type="ECO:0008006" key="5">
    <source>
        <dbReference type="Google" id="ProtNLM"/>
    </source>
</evidence>
<feature type="compositionally biased region" description="Gly residues" evidence="1">
    <location>
        <begin position="27"/>
        <end position="50"/>
    </location>
</feature>
<keyword evidence="2" id="KW-1133">Transmembrane helix</keyword>
<organism evidence="3 4">
    <name type="scientific">Affinibrenneria salicis</name>
    <dbReference type="NCBI Taxonomy" id="2590031"/>
    <lineage>
        <taxon>Bacteria</taxon>
        <taxon>Pseudomonadati</taxon>
        <taxon>Pseudomonadota</taxon>
        <taxon>Gammaproteobacteria</taxon>
        <taxon>Enterobacterales</taxon>
        <taxon>Pectobacteriaceae</taxon>
        <taxon>Affinibrenneria</taxon>
    </lineage>
</organism>
<reference evidence="3 4" key="1">
    <citation type="submission" date="2019-09" db="EMBL/GenBank/DDBJ databases">
        <authorList>
            <person name="Li Y."/>
        </authorList>
    </citation>
    <scope>NUCLEOTIDE SEQUENCE [LARGE SCALE GENOMIC DNA]</scope>
    <source>
        <strain evidence="3 4">L3-3HA</strain>
    </source>
</reference>
<name>A0A5J5FQK4_9GAMM</name>
<keyword evidence="2" id="KW-0812">Transmembrane</keyword>
<sequence length="60" mass="5670">MKRIIKFVSVAALITMLSGCLFPPFGGPGGGHGGGHGGGGGGGGPHGGFQGESIGQPGPR</sequence>
<accession>A0A5J5FQK4</accession>
<feature type="region of interest" description="Disordered" evidence="1">
    <location>
        <begin position="25"/>
        <end position="60"/>
    </location>
</feature>
<dbReference type="PROSITE" id="PS51257">
    <property type="entry name" value="PROKAR_LIPOPROTEIN"/>
    <property type="match status" value="1"/>
</dbReference>
<dbReference type="Proteomes" id="UP000335415">
    <property type="component" value="Unassembled WGS sequence"/>
</dbReference>
<proteinExistence type="predicted"/>
<evidence type="ECO:0000313" key="3">
    <source>
        <dbReference type="EMBL" id="KAA8994927.1"/>
    </source>
</evidence>
<feature type="transmembrane region" description="Helical" evidence="2">
    <location>
        <begin position="7"/>
        <end position="25"/>
    </location>
</feature>
<evidence type="ECO:0000313" key="4">
    <source>
        <dbReference type="Proteomes" id="UP000335415"/>
    </source>
</evidence>
<protein>
    <recommendedName>
        <fullName evidence="5">Lipoprotein</fullName>
    </recommendedName>
</protein>
<gene>
    <name evidence="3" type="ORF">FJU30_25615</name>
</gene>
<dbReference type="AlphaFoldDB" id="A0A5J5FQK4"/>
<dbReference type="EMBL" id="VYKJ01000025">
    <property type="protein sequence ID" value="KAA8994927.1"/>
    <property type="molecule type" value="Genomic_DNA"/>
</dbReference>
<evidence type="ECO:0000256" key="2">
    <source>
        <dbReference type="SAM" id="Phobius"/>
    </source>
</evidence>
<comment type="caution">
    <text evidence="3">The sequence shown here is derived from an EMBL/GenBank/DDBJ whole genome shotgun (WGS) entry which is preliminary data.</text>
</comment>
<evidence type="ECO:0000256" key="1">
    <source>
        <dbReference type="SAM" id="MobiDB-lite"/>
    </source>
</evidence>
<keyword evidence="2" id="KW-0472">Membrane</keyword>